<dbReference type="PANTHER" id="PTHR10953">
    <property type="entry name" value="UBIQUITIN-ACTIVATING ENZYME E1"/>
    <property type="match status" value="1"/>
</dbReference>
<reference evidence="15 16" key="1">
    <citation type="submission" date="2009-10" db="EMBL/GenBank/DDBJ databases">
        <title>Complete sequence of Halothiobacillus neapolitanus c2.</title>
        <authorList>
            <consortium name="US DOE Joint Genome Institute"/>
            <person name="Lucas S."/>
            <person name="Copeland A."/>
            <person name="Lapidus A."/>
            <person name="Glavina del Rio T."/>
            <person name="Tice H."/>
            <person name="Bruce D."/>
            <person name="Goodwin L."/>
            <person name="Pitluck S."/>
            <person name="Davenport K."/>
            <person name="Brettin T."/>
            <person name="Detter J.C."/>
            <person name="Han C."/>
            <person name="Tapia R."/>
            <person name="Larimer F."/>
            <person name="Land M."/>
            <person name="Hauser L."/>
            <person name="Kyrpides N."/>
            <person name="Mikhailova N."/>
            <person name="Kerfeld C."/>
            <person name="Cannon G."/>
            <person name="Heinhort S."/>
        </authorList>
    </citation>
    <scope>NUCLEOTIDE SEQUENCE [LARGE SCALE GENOMIC DNA]</scope>
    <source>
        <strain evidence="16">ATCC 23641 / c2</strain>
    </source>
</reference>
<evidence type="ECO:0000256" key="11">
    <source>
        <dbReference type="ARBA" id="ARBA00075110"/>
    </source>
</evidence>
<protein>
    <recommendedName>
        <fullName evidence="10">Molybdopterin-synthase adenylyltransferase</fullName>
        <ecNumber evidence="9">2.7.7.80</ecNumber>
    </recommendedName>
    <alternativeName>
        <fullName evidence="13">MoaD protein adenylase</fullName>
    </alternativeName>
    <alternativeName>
        <fullName evidence="11">Molybdopterin-converting factor subunit 1 adenylase</fullName>
    </alternativeName>
    <alternativeName>
        <fullName evidence="12">Sulfur carrier protein MoaD adenylyltransferase</fullName>
    </alternativeName>
</protein>
<evidence type="ECO:0000313" key="16">
    <source>
        <dbReference type="Proteomes" id="UP000009102"/>
    </source>
</evidence>
<dbReference type="AlphaFoldDB" id="D0KZL0"/>
<dbReference type="FunFam" id="3.40.50.720:FF:000033">
    <property type="entry name" value="Adenylyltransferase and sulfurtransferase MOCS3"/>
    <property type="match status" value="1"/>
</dbReference>
<dbReference type="eggNOG" id="COG0476">
    <property type="taxonomic scope" value="Bacteria"/>
</dbReference>
<dbReference type="KEGG" id="hna:Hneap_1047"/>
<evidence type="ECO:0000256" key="9">
    <source>
        <dbReference type="ARBA" id="ARBA00066884"/>
    </source>
</evidence>
<comment type="subunit">
    <text evidence="8">Homodimer. Forms a stable heterotetrameric complex of 2 MoeB and 2 MoaD during adenylation of MoaD.</text>
</comment>
<keyword evidence="4" id="KW-0547">Nucleotide-binding</keyword>
<evidence type="ECO:0000256" key="3">
    <source>
        <dbReference type="ARBA" id="ARBA00022679"/>
    </source>
</evidence>
<name>D0KZL0_HALNC</name>
<dbReference type="GO" id="GO:0008641">
    <property type="term" value="F:ubiquitin-like modifier activating enzyme activity"/>
    <property type="evidence" value="ECO:0007669"/>
    <property type="project" value="InterPro"/>
</dbReference>
<dbReference type="InterPro" id="IPR000594">
    <property type="entry name" value="ThiF_NAD_FAD-bd"/>
</dbReference>
<dbReference type="InterPro" id="IPR045886">
    <property type="entry name" value="ThiF/MoeB/HesA"/>
</dbReference>
<dbReference type="GO" id="GO:0005524">
    <property type="term" value="F:ATP binding"/>
    <property type="evidence" value="ECO:0007669"/>
    <property type="project" value="UniProtKB-KW"/>
</dbReference>
<sequence>MNDEQLLRYSRHIMLPEIDYEGQERIRGARVLIAGLGGLGSPVALYLAAAGVGELVLADFDTVDLSNLQRQVIHDTASVGLPKIDSAARRIAAINPDVKLRLVHDKLTNENLPKLLTDVDLVCDCSDNFALRFSLNAACVDAQKPLVSGAAIRMEGQVTVFDTRQPESPCYRCLYQEEGEDALSCSETGVLSPLVGMIGSLQASEAIKMLSGFGDPLVGRLALFDLKRAEFRTIRYRRDPDCPVCTNRPDSSR</sequence>
<dbReference type="GO" id="GO:0008146">
    <property type="term" value="F:sulfotransferase activity"/>
    <property type="evidence" value="ECO:0007669"/>
    <property type="project" value="TreeGrafter"/>
</dbReference>
<proteinExistence type="inferred from homology"/>
<dbReference type="RefSeq" id="WP_012823919.1">
    <property type="nucleotide sequence ID" value="NC_013422.1"/>
</dbReference>
<evidence type="ECO:0000256" key="7">
    <source>
        <dbReference type="ARBA" id="ARBA00055169"/>
    </source>
</evidence>
<evidence type="ECO:0000256" key="5">
    <source>
        <dbReference type="ARBA" id="ARBA00022840"/>
    </source>
</evidence>
<keyword evidence="16" id="KW-1185">Reference proteome</keyword>
<evidence type="ECO:0000256" key="2">
    <source>
        <dbReference type="ARBA" id="ARBA00009919"/>
    </source>
</evidence>
<dbReference type="STRING" id="555778.Hneap_1047"/>
<dbReference type="CDD" id="cd00757">
    <property type="entry name" value="ThiF_MoeB_HesA_family"/>
    <property type="match status" value="1"/>
</dbReference>
<gene>
    <name evidence="15" type="ordered locus">Hneap_1047</name>
</gene>
<dbReference type="GO" id="GO:0061605">
    <property type="term" value="F:molybdopterin-synthase adenylyltransferase activity"/>
    <property type="evidence" value="ECO:0007669"/>
    <property type="project" value="UniProtKB-EC"/>
</dbReference>
<evidence type="ECO:0000256" key="1">
    <source>
        <dbReference type="ARBA" id="ARBA00005046"/>
    </source>
</evidence>
<evidence type="ECO:0000256" key="6">
    <source>
        <dbReference type="ARBA" id="ARBA00052218"/>
    </source>
</evidence>
<dbReference type="GO" id="GO:0005829">
    <property type="term" value="C:cytosol"/>
    <property type="evidence" value="ECO:0007669"/>
    <property type="project" value="TreeGrafter"/>
</dbReference>
<evidence type="ECO:0000259" key="14">
    <source>
        <dbReference type="Pfam" id="PF00899"/>
    </source>
</evidence>
<comment type="function">
    <text evidence="7">Catalyzes the adenylation by ATP of the carboxyl group of the C-terminal glycine of sulfur carrier protein MoaD.</text>
</comment>
<evidence type="ECO:0000256" key="12">
    <source>
        <dbReference type="ARBA" id="ARBA00075328"/>
    </source>
</evidence>
<dbReference type="NCBIfam" id="NF004281">
    <property type="entry name" value="PRK05690.1"/>
    <property type="match status" value="1"/>
</dbReference>
<dbReference type="HOGENOM" id="CLU_013325_10_3_6"/>
<keyword evidence="3" id="KW-0808">Transferase</keyword>
<comment type="pathway">
    <text evidence="1">Cofactor biosynthesis; molybdopterin biosynthesis.</text>
</comment>
<dbReference type="Pfam" id="PF00899">
    <property type="entry name" value="ThiF"/>
    <property type="match status" value="1"/>
</dbReference>
<dbReference type="SUPFAM" id="SSF69572">
    <property type="entry name" value="Activating enzymes of the ubiquitin-like proteins"/>
    <property type="match status" value="1"/>
</dbReference>
<dbReference type="EMBL" id="CP001801">
    <property type="protein sequence ID" value="ACX95883.1"/>
    <property type="molecule type" value="Genomic_DNA"/>
</dbReference>
<dbReference type="OrthoDB" id="9804286at2"/>
<dbReference type="EC" id="2.7.7.80" evidence="9"/>
<dbReference type="Proteomes" id="UP000009102">
    <property type="component" value="Chromosome"/>
</dbReference>
<evidence type="ECO:0000256" key="4">
    <source>
        <dbReference type="ARBA" id="ARBA00022741"/>
    </source>
</evidence>
<dbReference type="Gene3D" id="3.40.50.720">
    <property type="entry name" value="NAD(P)-binding Rossmann-like Domain"/>
    <property type="match status" value="1"/>
</dbReference>
<accession>D0KZL0</accession>
<organism evidence="15 16">
    <name type="scientific">Halothiobacillus neapolitanus (strain ATCC 23641 / DSM 15147 / CIP 104769 / NCIMB 8539 / c2)</name>
    <name type="common">Thiobacillus neapolitanus</name>
    <dbReference type="NCBI Taxonomy" id="555778"/>
    <lineage>
        <taxon>Bacteria</taxon>
        <taxon>Pseudomonadati</taxon>
        <taxon>Pseudomonadota</taxon>
        <taxon>Gammaproteobacteria</taxon>
        <taxon>Chromatiales</taxon>
        <taxon>Halothiobacillaceae</taxon>
        <taxon>Halothiobacillus</taxon>
    </lineage>
</organism>
<evidence type="ECO:0000313" key="15">
    <source>
        <dbReference type="EMBL" id="ACX95883.1"/>
    </source>
</evidence>
<feature type="domain" description="THIF-type NAD/FAD binding fold" evidence="14">
    <location>
        <begin position="9"/>
        <end position="244"/>
    </location>
</feature>
<evidence type="ECO:0000256" key="10">
    <source>
        <dbReference type="ARBA" id="ARBA00073635"/>
    </source>
</evidence>
<dbReference type="GO" id="GO:0004792">
    <property type="term" value="F:thiosulfate-cyanide sulfurtransferase activity"/>
    <property type="evidence" value="ECO:0007669"/>
    <property type="project" value="TreeGrafter"/>
</dbReference>
<evidence type="ECO:0000256" key="13">
    <source>
        <dbReference type="ARBA" id="ARBA00078531"/>
    </source>
</evidence>
<keyword evidence="5" id="KW-0067">ATP-binding</keyword>
<dbReference type="InterPro" id="IPR035985">
    <property type="entry name" value="Ubiquitin-activating_enz"/>
</dbReference>
<evidence type="ECO:0000256" key="8">
    <source>
        <dbReference type="ARBA" id="ARBA00063809"/>
    </source>
</evidence>
<comment type="similarity">
    <text evidence="2">Belongs to the HesA/MoeB/ThiF family.</text>
</comment>
<dbReference type="PANTHER" id="PTHR10953:SF194">
    <property type="entry name" value="MOLYBDOPTERIN-SYNTHASE ADENYLYLTRANSFERASE"/>
    <property type="match status" value="1"/>
</dbReference>
<comment type="catalytic activity">
    <reaction evidence="6">
        <text>[molybdopterin-synthase sulfur-carrier protein]-C-terminal Gly-Gly + ATP + H(+) = [molybdopterin-synthase sulfur-carrier protein]-C-terminal Gly-Gly-AMP + diphosphate</text>
        <dbReference type="Rhea" id="RHEA:43616"/>
        <dbReference type="Rhea" id="RHEA-COMP:12159"/>
        <dbReference type="Rhea" id="RHEA-COMP:12202"/>
        <dbReference type="ChEBI" id="CHEBI:15378"/>
        <dbReference type="ChEBI" id="CHEBI:30616"/>
        <dbReference type="ChEBI" id="CHEBI:33019"/>
        <dbReference type="ChEBI" id="CHEBI:90618"/>
        <dbReference type="ChEBI" id="CHEBI:90778"/>
        <dbReference type="EC" id="2.7.7.80"/>
    </reaction>
</comment>